<reference evidence="3" key="1">
    <citation type="submission" date="2006-12" db="EMBL/GenBank/DDBJ databases">
        <title>Complete sequence of chromosome 2 of Paracoccus denitrificans PD1222.</title>
        <authorList>
            <person name="Copeland A."/>
            <person name="Lucas S."/>
            <person name="Lapidus A."/>
            <person name="Barry K."/>
            <person name="Detter J.C."/>
            <person name="Glavina del Rio T."/>
            <person name="Hammon N."/>
            <person name="Israni S."/>
            <person name="Dalin E."/>
            <person name="Tice H."/>
            <person name="Pitluck S."/>
            <person name="Munk A.C."/>
            <person name="Brettin T."/>
            <person name="Bruce D."/>
            <person name="Han C."/>
            <person name="Tapia R."/>
            <person name="Gilna P."/>
            <person name="Schmutz J."/>
            <person name="Larimer F."/>
            <person name="Land M."/>
            <person name="Hauser L."/>
            <person name="Kyrpides N."/>
            <person name="Lykidis A."/>
            <person name="Spiro S."/>
            <person name="Richardson D.J."/>
            <person name="Moir J.W.B."/>
            <person name="Ferguson S.J."/>
            <person name="van Spanning R.J.M."/>
            <person name="Richardson P."/>
        </authorList>
    </citation>
    <scope>NUCLEOTIDE SEQUENCE [LARGE SCALE GENOMIC DNA]</scope>
    <source>
        <strain evidence="3">Pd 1222</strain>
    </source>
</reference>
<dbReference type="InterPro" id="IPR009506">
    <property type="entry name" value="YjiS-like"/>
</dbReference>
<evidence type="ECO:0000313" key="3">
    <source>
        <dbReference type="Proteomes" id="UP000000361"/>
    </source>
</evidence>
<organism evidence="2 3">
    <name type="scientific">Paracoccus denitrificans (strain Pd 1222)</name>
    <dbReference type="NCBI Taxonomy" id="318586"/>
    <lineage>
        <taxon>Bacteria</taxon>
        <taxon>Pseudomonadati</taxon>
        <taxon>Pseudomonadota</taxon>
        <taxon>Alphaproteobacteria</taxon>
        <taxon>Rhodobacterales</taxon>
        <taxon>Paracoccaceae</taxon>
        <taxon>Paracoccus</taxon>
    </lineage>
</organism>
<sequence length="103" mass="11698">MPPWPEPRRITMAKEICTMSPPSRSPWIGAAFRALMSRLRGLFETYRRNKERRDAFLTLLRLDDQILDDIGVSRAEVECAARLPLRSNASDALAAKADARRKG</sequence>
<gene>
    <name evidence="2" type="ordered locus">Pden_3397</name>
</gene>
<dbReference type="AlphaFoldDB" id="A1B7H4"/>
<feature type="domain" description="YjiS-like" evidence="1">
    <location>
        <begin position="42"/>
        <end position="78"/>
    </location>
</feature>
<evidence type="ECO:0000259" key="1">
    <source>
        <dbReference type="Pfam" id="PF06568"/>
    </source>
</evidence>
<dbReference type="HOGENOM" id="CLU_2261038_0_0_5"/>
<keyword evidence="3" id="KW-1185">Reference proteome</keyword>
<dbReference type="Pfam" id="PF06568">
    <property type="entry name" value="YjiS-like"/>
    <property type="match status" value="1"/>
</dbReference>
<dbReference type="eggNOG" id="COG5457">
    <property type="taxonomic scope" value="Bacteria"/>
</dbReference>
<proteinExistence type="predicted"/>
<dbReference type="EMBL" id="CP000490">
    <property type="protein sequence ID" value="ABL71468.1"/>
    <property type="molecule type" value="Genomic_DNA"/>
</dbReference>
<evidence type="ECO:0000313" key="2">
    <source>
        <dbReference type="EMBL" id="ABL71468.1"/>
    </source>
</evidence>
<accession>A1B7H4</accession>
<dbReference type="Proteomes" id="UP000000361">
    <property type="component" value="Chromosome 2"/>
</dbReference>
<protein>
    <recommendedName>
        <fullName evidence="1">YjiS-like domain-containing protein</fullName>
    </recommendedName>
</protein>
<name>A1B7H4_PARDP</name>
<dbReference type="KEGG" id="pde:Pden_3397"/>
<dbReference type="EnsemblBacteria" id="ABL71468">
    <property type="protein sequence ID" value="ABL71468"/>
    <property type="gene ID" value="Pden_3397"/>
</dbReference>